<dbReference type="EMBL" id="MHQC01000056">
    <property type="protein sequence ID" value="OGZ93614.1"/>
    <property type="molecule type" value="Genomic_DNA"/>
</dbReference>
<dbReference type="Pfam" id="PF16927">
    <property type="entry name" value="HisKA_7TM"/>
    <property type="match status" value="1"/>
</dbReference>
<feature type="transmembrane region" description="Helical" evidence="7">
    <location>
        <begin position="152"/>
        <end position="176"/>
    </location>
</feature>
<organism evidence="9 10">
    <name type="scientific">Candidatus Sungbacteria bacterium RIFCSPHIGHO2_01_FULL_47_32</name>
    <dbReference type="NCBI Taxonomy" id="1802264"/>
    <lineage>
        <taxon>Bacteria</taxon>
        <taxon>Candidatus Sungiibacteriota</taxon>
    </lineage>
</organism>
<protein>
    <recommendedName>
        <fullName evidence="2">histidine kinase</fullName>
        <ecNumber evidence="2">2.7.13.3</ecNumber>
    </recommendedName>
</protein>
<evidence type="ECO:0000313" key="10">
    <source>
        <dbReference type="Proteomes" id="UP000177152"/>
    </source>
</evidence>
<evidence type="ECO:0000256" key="4">
    <source>
        <dbReference type="ARBA" id="ARBA00022679"/>
    </source>
</evidence>
<keyword evidence="3" id="KW-0597">Phosphoprotein</keyword>
<feature type="transmembrane region" description="Helical" evidence="7">
    <location>
        <begin position="120"/>
        <end position="140"/>
    </location>
</feature>
<keyword evidence="7" id="KW-0472">Membrane</keyword>
<evidence type="ECO:0000256" key="3">
    <source>
        <dbReference type="ARBA" id="ARBA00022553"/>
    </source>
</evidence>
<name>A0A1G2K2G7_9BACT</name>
<dbReference type="SUPFAM" id="SSF47384">
    <property type="entry name" value="Homodimeric domain of signal transducing histidine kinase"/>
    <property type="match status" value="1"/>
</dbReference>
<evidence type="ECO:0000256" key="2">
    <source>
        <dbReference type="ARBA" id="ARBA00012438"/>
    </source>
</evidence>
<dbReference type="Pfam" id="PF02518">
    <property type="entry name" value="HATPase_c"/>
    <property type="match status" value="1"/>
</dbReference>
<dbReference type="InterPro" id="IPR036097">
    <property type="entry name" value="HisK_dim/P_sf"/>
</dbReference>
<comment type="catalytic activity">
    <reaction evidence="1">
        <text>ATP + protein L-histidine = ADP + protein N-phospho-L-histidine.</text>
        <dbReference type="EC" id="2.7.13.3"/>
    </reaction>
</comment>
<dbReference type="Gene3D" id="3.30.565.10">
    <property type="entry name" value="Histidine kinase-like ATPase, C-terminal domain"/>
    <property type="match status" value="1"/>
</dbReference>
<feature type="transmembrane region" description="Helical" evidence="7">
    <location>
        <begin position="79"/>
        <end position="100"/>
    </location>
</feature>
<feature type="transmembrane region" description="Helical" evidence="7">
    <location>
        <begin position="213"/>
        <end position="231"/>
    </location>
</feature>
<accession>A0A1G2K2G7</accession>
<dbReference type="SMART" id="SM00387">
    <property type="entry name" value="HATPase_c"/>
    <property type="match status" value="1"/>
</dbReference>
<dbReference type="PANTHER" id="PTHR43711">
    <property type="entry name" value="TWO-COMPONENT HISTIDINE KINASE"/>
    <property type="match status" value="1"/>
</dbReference>
<keyword evidence="6" id="KW-0902">Two-component regulatory system</keyword>
<dbReference type="Gene3D" id="1.10.287.130">
    <property type="match status" value="1"/>
</dbReference>
<dbReference type="InterPro" id="IPR003661">
    <property type="entry name" value="HisK_dim/P_dom"/>
</dbReference>
<reference evidence="9 10" key="1">
    <citation type="journal article" date="2016" name="Nat. Commun.">
        <title>Thousands of microbial genomes shed light on interconnected biogeochemical processes in an aquifer system.</title>
        <authorList>
            <person name="Anantharaman K."/>
            <person name="Brown C.T."/>
            <person name="Hug L.A."/>
            <person name="Sharon I."/>
            <person name="Castelle C.J."/>
            <person name="Probst A.J."/>
            <person name="Thomas B.C."/>
            <person name="Singh A."/>
            <person name="Wilkins M.J."/>
            <person name="Karaoz U."/>
            <person name="Brodie E.L."/>
            <person name="Williams K.H."/>
            <person name="Hubbard S.S."/>
            <person name="Banfield J.F."/>
        </authorList>
    </citation>
    <scope>NUCLEOTIDE SEQUENCE [LARGE SCALE GENOMIC DNA]</scope>
</reference>
<dbReference type="InterPro" id="IPR050736">
    <property type="entry name" value="Sensor_HK_Regulatory"/>
</dbReference>
<dbReference type="SMART" id="SM00388">
    <property type="entry name" value="HisKA"/>
    <property type="match status" value="1"/>
</dbReference>
<dbReference type="FunFam" id="3.30.565.10:FF:000006">
    <property type="entry name" value="Sensor histidine kinase WalK"/>
    <property type="match status" value="1"/>
</dbReference>
<sequence>MLWFAAMTYQRDRKNLAFAFLLSSIGLWALVIGGLFLSSEGYSSDFLGRLSYVFGSSIAVLFCLFALRHTGKKLDVAGYFILFFPLALIILLDLFTNFFIRDVFVVGEARGFLYGDLRFFLDAHFVLYFGAGFFFFTRYIQKETEPAKKQQYLFITAGTIVGVALSAATNIILPLYGRFDLLWAGPVGAGVWASILAYSVLRDDLVNIRVITTQMFVSVFLLIYFIHIFEFHTSEQLALNLFIFGITAALGFFLMQSVIHEVRQREDLLALSAKLQHANDDLKKLDESKSEFITIASHQMRTPLSTSKGYISILMEGTFGKLSAGQIEALHKIYVTNERLIKLIDDLLSLSRIEAGKILYDFKRTDLVQAVKEVVEESAPITEKKHLRIIVTMPSFPAPYVLADVDKIHQVILNLLDNALRYTDRGGAEIRFYQTNIDEKPYLGMIVEDSGRGIDPEDLAHLFTKFTRSERTRKLYTEGSGLGLYVAKKVIEDHNGRIYATSGGVGKGSSFFVELPIVE</sequence>
<dbReference type="PANTHER" id="PTHR43711:SF1">
    <property type="entry name" value="HISTIDINE KINASE 1"/>
    <property type="match status" value="1"/>
</dbReference>
<proteinExistence type="predicted"/>
<comment type="caution">
    <text evidence="9">The sequence shown here is derived from an EMBL/GenBank/DDBJ whole genome shotgun (WGS) entry which is preliminary data.</text>
</comment>
<dbReference type="Proteomes" id="UP000177152">
    <property type="component" value="Unassembled WGS sequence"/>
</dbReference>
<keyword evidence="5" id="KW-0418">Kinase</keyword>
<dbReference type="PROSITE" id="PS50109">
    <property type="entry name" value="HIS_KIN"/>
    <property type="match status" value="1"/>
</dbReference>
<feature type="domain" description="Histidine kinase" evidence="8">
    <location>
        <begin position="295"/>
        <end position="519"/>
    </location>
</feature>
<evidence type="ECO:0000256" key="1">
    <source>
        <dbReference type="ARBA" id="ARBA00000085"/>
    </source>
</evidence>
<evidence type="ECO:0000313" key="9">
    <source>
        <dbReference type="EMBL" id="OGZ93614.1"/>
    </source>
</evidence>
<dbReference type="InterPro" id="IPR036890">
    <property type="entry name" value="HATPase_C_sf"/>
</dbReference>
<keyword evidence="7" id="KW-0812">Transmembrane</keyword>
<dbReference type="InterPro" id="IPR004358">
    <property type="entry name" value="Sig_transdc_His_kin-like_C"/>
</dbReference>
<dbReference type="GO" id="GO:0000155">
    <property type="term" value="F:phosphorelay sensor kinase activity"/>
    <property type="evidence" value="ECO:0007669"/>
    <property type="project" value="InterPro"/>
</dbReference>
<dbReference type="InterPro" id="IPR003594">
    <property type="entry name" value="HATPase_dom"/>
</dbReference>
<dbReference type="AlphaFoldDB" id="A0A1G2K2G7"/>
<dbReference type="Pfam" id="PF00512">
    <property type="entry name" value="HisKA"/>
    <property type="match status" value="1"/>
</dbReference>
<dbReference type="InterPro" id="IPR031621">
    <property type="entry name" value="HisKA_7TM"/>
</dbReference>
<gene>
    <name evidence="9" type="ORF">A2633_04645</name>
</gene>
<keyword evidence="4" id="KW-0808">Transferase</keyword>
<keyword evidence="7" id="KW-1133">Transmembrane helix</keyword>
<dbReference type="SUPFAM" id="SSF55874">
    <property type="entry name" value="ATPase domain of HSP90 chaperone/DNA topoisomerase II/histidine kinase"/>
    <property type="match status" value="1"/>
</dbReference>
<evidence type="ECO:0000256" key="7">
    <source>
        <dbReference type="SAM" id="Phobius"/>
    </source>
</evidence>
<evidence type="ECO:0000256" key="5">
    <source>
        <dbReference type="ARBA" id="ARBA00022777"/>
    </source>
</evidence>
<dbReference type="EC" id="2.7.13.3" evidence="2"/>
<feature type="transmembrane region" description="Helical" evidence="7">
    <location>
        <begin position="182"/>
        <end position="201"/>
    </location>
</feature>
<dbReference type="PRINTS" id="PR00344">
    <property type="entry name" value="BCTRLSENSOR"/>
</dbReference>
<dbReference type="CDD" id="cd00082">
    <property type="entry name" value="HisKA"/>
    <property type="match status" value="1"/>
</dbReference>
<dbReference type="InterPro" id="IPR005467">
    <property type="entry name" value="His_kinase_dom"/>
</dbReference>
<feature type="transmembrane region" description="Helical" evidence="7">
    <location>
        <begin position="16"/>
        <end position="37"/>
    </location>
</feature>
<feature type="transmembrane region" description="Helical" evidence="7">
    <location>
        <begin position="237"/>
        <end position="255"/>
    </location>
</feature>
<feature type="transmembrane region" description="Helical" evidence="7">
    <location>
        <begin position="49"/>
        <end position="67"/>
    </location>
</feature>
<evidence type="ECO:0000256" key="6">
    <source>
        <dbReference type="ARBA" id="ARBA00023012"/>
    </source>
</evidence>
<evidence type="ECO:0000259" key="8">
    <source>
        <dbReference type="PROSITE" id="PS50109"/>
    </source>
</evidence>